<keyword evidence="1" id="KW-0862">Zinc</keyword>
<accession>A0A8H5GKR3</accession>
<dbReference type="Proteomes" id="UP000559256">
    <property type="component" value="Unassembled WGS sequence"/>
</dbReference>
<feature type="compositionally biased region" description="Pro residues" evidence="2">
    <location>
        <begin position="434"/>
        <end position="445"/>
    </location>
</feature>
<keyword evidence="1" id="KW-0863">Zinc-finger</keyword>
<dbReference type="InterPro" id="IPR000571">
    <property type="entry name" value="Znf_CCCH"/>
</dbReference>
<evidence type="ECO:0000259" key="3">
    <source>
        <dbReference type="PROSITE" id="PS50103"/>
    </source>
</evidence>
<proteinExistence type="predicted"/>
<sequence length="445" mass="48250">MATTNDNASTSNPGDANTPTSNTGGDPSVAANVPTGTDGTANNITQGTATATSTSAINPAATNSTAANASGGSSSTASPLSSGTRVKVLIPKITMAECNTIVDCYHKHQHLKIGAVLEIQEKLRMVQGMSDQDRKGGLAAFLEMLDNADKEEEEAVSRGKKRACSPGKKASKEDDTEYPWSRGNLLSAVAMDDLSPICRQTLHLLSKKALRSLQLSPLCPDLPESELKAILLNKPVNLDVVFTSLYSNTYTEDRTEDLADGIQIRFGNQVPSKQITDSNEWGVVWHKVATAYTHIFPHLELDVRAYGEYIHRQFAAVKKTFYPRVIHFNKAVCSRITNSRSIRFTDFSLFSDLRESHISNTGSCVDEAPQRSNCTMPTKSRVPCNNWNMGFCSASASTCTRLHICNVCELPSHRSSKCPLLPNKTTPPSSILPAKPPPSNVPPRQ</sequence>
<comment type="caution">
    <text evidence="4">The sequence shown here is derived from an EMBL/GenBank/DDBJ whole genome shotgun (WGS) entry which is preliminary data.</text>
</comment>
<dbReference type="GO" id="GO:0008270">
    <property type="term" value="F:zinc ion binding"/>
    <property type="evidence" value="ECO:0007669"/>
    <property type="project" value="UniProtKB-KW"/>
</dbReference>
<evidence type="ECO:0000256" key="2">
    <source>
        <dbReference type="SAM" id="MobiDB-lite"/>
    </source>
</evidence>
<feature type="domain" description="C3H1-type" evidence="3">
    <location>
        <begin position="378"/>
        <end position="406"/>
    </location>
</feature>
<gene>
    <name evidence="4" type="ORF">D9758_008924</name>
</gene>
<evidence type="ECO:0000256" key="1">
    <source>
        <dbReference type="PROSITE-ProRule" id="PRU00723"/>
    </source>
</evidence>
<dbReference type="EMBL" id="JAACJM010000022">
    <property type="protein sequence ID" value="KAF5366524.1"/>
    <property type="molecule type" value="Genomic_DNA"/>
</dbReference>
<feature type="compositionally biased region" description="Polar residues" evidence="2">
    <location>
        <begin position="1"/>
        <end position="25"/>
    </location>
</feature>
<feature type="region of interest" description="Disordered" evidence="2">
    <location>
        <begin position="63"/>
        <end position="82"/>
    </location>
</feature>
<name>A0A8H5GKR3_9AGAR</name>
<feature type="region of interest" description="Disordered" evidence="2">
    <location>
        <begin position="1"/>
        <end position="46"/>
    </location>
</feature>
<dbReference type="PROSITE" id="PS50103">
    <property type="entry name" value="ZF_C3H1"/>
    <property type="match status" value="1"/>
</dbReference>
<keyword evidence="1" id="KW-0479">Metal-binding</keyword>
<feature type="region of interest" description="Disordered" evidence="2">
    <location>
        <begin position="419"/>
        <end position="445"/>
    </location>
</feature>
<evidence type="ECO:0000313" key="5">
    <source>
        <dbReference type="Proteomes" id="UP000559256"/>
    </source>
</evidence>
<feature type="region of interest" description="Disordered" evidence="2">
    <location>
        <begin position="152"/>
        <end position="176"/>
    </location>
</feature>
<dbReference type="AlphaFoldDB" id="A0A8H5GKR3"/>
<evidence type="ECO:0000313" key="4">
    <source>
        <dbReference type="EMBL" id="KAF5366524.1"/>
    </source>
</evidence>
<protein>
    <recommendedName>
        <fullName evidence="3">C3H1-type domain-containing protein</fullName>
    </recommendedName>
</protein>
<keyword evidence="5" id="KW-1185">Reference proteome</keyword>
<reference evidence="4 5" key="1">
    <citation type="journal article" date="2020" name="ISME J.">
        <title>Uncovering the hidden diversity of litter-decomposition mechanisms in mushroom-forming fungi.</title>
        <authorList>
            <person name="Floudas D."/>
            <person name="Bentzer J."/>
            <person name="Ahren D."/>
            <person name="Johansson T."/>
            <person name="Persson P."/>
            <person name="Tunlid A."/>
        </authorList>
    </citation>
    <scope>NUCLEOTIDE SEQUENCE [LARGE SCALE GENOMIC DNA]</scope>
    <source>
        <strain evidence="4 5">CBS 291.85</strain>
    </source>
</reference>
<dbReference type="OrthoDB" id="2355984at2759"/>
<organism evidence="4 5">
    <name type="scientific">Tetrapyrgos nigripes</name>
    <dbReference type="NCBI Taxonomy" id="182062"/>
    <lineage>
        <taxon>Eukaryota</taxon>
        <taxon>Fungi</taxon>
        <taxon>Dikarya</taxon>
        <taxon>Basidiomycota</taxon>
        <taxon>Agaricomycotina</taxon>
        <taxon>Agaricomycetes</taxon>
        <taxon>Agaricomycetidae</taxon>
        <taxon>Agaricales</taxon>
        <taxon>Marasmiineae</taxon>
        <taxon>Marasmiaceae</taxon>
        <taxon>Tetrapyrgos</taxon>
    </lineage>
</organism>
<feature type="zinc finger region" description="C3H1-type" evidence="1">
    <location>
        <begin position="378"/>
        <end position="406"/>
    </location>
</feature>